<feature type="domain" description="CENP-V/GFA" evidence="4">
    <location>
        <begin position="26"/>
        <end position="83"/>
    </location>
</feature>
<evidence type="ECO:0000256" key="3">
    <source>
        <dbReference type="ARBA" id="ARBA00022833"/>
    </source>
</evidence>
<evidence type="ECO:0000256" key="2">
    <source>
        <dbReference type="ARBA" id="ARBA00022723"/>
    </source>
</evidence>
<keyword evidence="2" id="KW-0479">Metal-binding</keyword>
<dbReference type="SUPFAM" id="SSF51316">
    <property type="entry name" value="Mss4-like"/>
    <property type="match status" value="1"/>
</dbReference>
<dbReference type="InterPro" id="IPR011057">
    <property type="entry name" value="Mss4-like_sf"/>
</dbReference>
<keyword evidence="3" id="KW-0862">Zinc</keyword>
<accession>A0ABT1FFD6</accession>
<evidence type="ECO:0000256" key="1">
    <source>
        <dbReference type="ARBA" id="ARBA00005495"/>
    </source>
</evidence>
<sequence length="99" mass="10717">MPATHRQSILGTGAISARGCQRVRSTPYARTGDEGTTCIFHFCPACGVTVYYEPQAMPGFVSIPVGAFADPHFPPPTISVYESRMHAWVTPPLEAEHLA</sequence>
<protein>
    <submittedName>
        <fullName evidence="5">GFA family protein</fullName>
    </submittedName>
</protein>
<keyword evidence="6" id="KW-1185">Reference proteome</keyword>
<dbReference type="EMBL" id="JAMZEK010000004">
    <property type="protein sequence ID" value="MCP1376095.1"/>
    <property type="molecule type" value="Genomic_DNA"/>
</dbReference>
<proteinExistence type="inferred from homology"/>
<comment type="caution">
    <text evidence="5">The sequence shown here is derived from an EMBL/GenBank/DDBJ whole genome shotgun (WGS) entry which is preliminary data.</text>
</comment>
<name>A0ABT1FFD6_9GAMM</name>
<dbReference type="InterPro" id="IPR006913">
    <property type="entry name" value="CENP-V/GFA"/>
</dbReference>
<gene>
    <name evidence="5" type="ORF">NC595_18760</name>
</gene>
<dbReference type="Proteomes" id="UP001204615">
    <property type="component" value="Unassembled WGS sequence"/>
</dbReference>
<dbReference type="Pfam" id="PF04828">
    <property type="entry name" value="GFA"/>
    <property type="match status" value="1"/>
</dbReference>
<comment type="similarity">
    <text evidence="1">Belongs to the Gfa family.</text>
</comment>
<evidence type="ECO:0000313" key="6">
    <source>
        <dbReference type="Proteomes" id="UP001204615"/>
    </source>
</evidence>
<dbReference type="Gene3D" id="2.170.150.70">
    <property type="match status" value="1"/>
</dbReference>
<reference evidence="5 6" key="1">
    <citation type="submission" date="2022-06" db="EMBL/GenBank/DDBJ databases">
        <title>Dyella sp. Sa strain:Sa Genome sequencing.</title>
        <authorList>
            <person name="Park S."/>
        </authorList>
    </citation>
    <scope>NUCLEOTIDE SEQUENCE [LARGE SCALE GENOMIC DNA]</scope>
    <source>
        <strain evidence="5 6">Sa</strain>
    </source>
</reference>
<evidence type="ECO:0000259" key="4">
    <source>
        <dbReference type="Pfam" id="PF04828"/>
    </source>
</evidence>
<organism evidence="5 6">
    <name type="scientific">Dyella lutea</name>
    <dbReference type="NCBI Taxonomy" id="2950441"/>
    <lineage>
        <taxon>Bacteria</taxon>
        <taxon>Pseudomonadati</taxon>
        <taxon>Pseudomonadota</taxon>
        <taxon>Gammaproteobacteria</taxon>
        <taxon>Lysobacterales</taxon>
        <taxon>Rhodanobacteraceae</taxon>
        <taxon>Dyella</taxon>
    </lineage>
</organism>
<evidence type="ECO:0000313" key="5">
    <source>
        <dbReference type="EMBL" id="MCP1376095.1"/>
    </source>
</evidence>